<evidence type="ECO:0000313" key="1">
    <source>
        <dbReference type="EMBL" id="KDQ52983.1"/>
    </source>
</evidence>
<dbReference type="EMBL" id="KL197736">
    <property type="protein sequence ID" value="KDQ52983.1"/>
    <property type="molecule type" value="Genomic_DNA"/>
</dbReference>
<reference evidence="2" key="1">
    <citation type="journal article" date="2014" name="Proc. Natl. Acad. Sci. U.S.A.">
        <title>Extensive sampling of basidiomycete genomes demonstrates inadequacy of the white-rot/brown-rot paradigm for wood decay fungi.</title>
        <authorList>
            <person name="Riley R."/>
            <person name="Salamov A.A."/>
            <person name="Brown D.W."/>
            <person name="Nagy L.G."/>
            <person name="Floudas D."/>
            <person name="Held B.W."/>
            <person name="Levasseur A."/>
            <person name="Lombard V."/>
            <person name="Morin E."/>
            <person name="Otillar R."/>
            <person name="Lindquist E.A."/>
            <person name="Sun H."/>
            <person name="LaButti K.M."/>
            <person name="Schmutz J."/>
            <person name="Jabbour D."/>
            <person name="Luo H."/>
            <person name="Baker S.E."/>
            <person name="Pisabarro A.G."/>
            <person name="Walton J.D."/>
            <person name="Blanchette R.A."/>
            <person name="Henrissat B."/>
            <person name="Martin F."/>
            <person name="Cullen D."/>
            <person name="Hibbett D.S."/>
            <person name="Grigoriev I.V."/>
        </authorList>
    </citation>
    <scope>NUCLEOTIDE SEQUENCE [LARGE SCALE GENOMIC DNA]</scope>
    <source>
        <strain evidence="2">MUCL 33604</strain>
    </source>
</reference>
<sequence length="176" mass="19067">MGSPEETFYSARSSFSHLALASEVPGVRVIHVRPDGNEEDEEEKEMMGTTMVLGDSEGGALIWRLEAASGWSGLMRFCGRWKDVRVDVDSQKREREVVRVMLAETVDGGMTMIFSKPNHDVEAGEKPGGLDVELEGLDPLSGKGGEVKMLGFDVELPTNLGAVMEMCRCASVGDGV</sequence>
<accession>A0A067PDL9</accession>
<name>A0A067PDL9_9AGAM</name>
<dbReference type="InParanoid" id="A0A067PDL9"/>
<organism evidence="1 2">
    <name type="scientific">Jaapia argillacea MUCL 33604</name>
    <dbReference type="NCBI Taxonomy" id="933084"/>
    <lineage>
        <taxon>Eukaryota</taxon>
        <taxon>Fungi</taxon>
        <taxon>Dikarya</taxon>
        <taxon>Basidiomycota</taxon>
        <taxon>Agaricomycotina</taxon>
        <taxon>Agaricomycetes</taxon>
        <taxon>Agaricomycetidae</taxon>
        <taxon>Jaapiales</taxon>
        <taxon>Jaapiaceae</taxon>
        <taxon>Jaapia</taxon>
    </lineage>
</organism>
<dbReference type="Proteomes" id="UP000027265">
    <property type="component" value="Unassembled WGS sequence"/>
</dbReference>
<keyword evidence="2" id="KW-1185">Reference proteome</keyword>
<protein>
    <submittedName>
        <fullName evidence="1">Uncharacterized protein</fullName>
    </submittedName>
</protein>
<gene>
    <name evidence="1" type="ORF">JAAARDRAFT_39696</name>
</gene>
<evidence type="ECO:0000313" key="2">
    <source>
        <dbReference type="Proteomes" id="UP000027265"/>
    </source>
</evidence>
<dbReference type="HOGENOM" id="CLU_1525370_0_0_1"/>
<proteinExistence type="predicted"/>
<dbReference type="AlphaFoldDB" id="A0A067PDL9"/>